<feature type="region of interest" description="Disordered" evidence="3">
    <location>
        <begin position="517"/>
        <end position="538"/>
    </location>
</feature>
<keyword evidence="6" id="KW-1185">Reference proteome</keyword>
<evidence type="ECO:0000256" key="1">
    <source>
        <dbReference type="ARBA" id="ARBA00022741"/>
    </source>
</evidence>
<evidence type="ECO:0000313" key="6">
    <source>
        <dbReference type="Proteomes" id="UP000655443"/>
    </source>
</evidence>
<dbReference type="Proteomes" id="UP000655443">
    <property type="component" value="Unassembled WGS sequence"/>
</dbReference>
<evidence type="ECO:0000256" key="3">
    <source>
        <dbReference type="SAM" id="MobiDB-lite"/>
    </source>
</evidence>
<reference evidence="5" key="1">
    <citation type="journal article" date="2014" name="Int. J. Syst. Evol. Microbiol.">
        <title>Complete genome sequence of Corynebacterium casei LMG S-19264T (=DSM 44701T), isolated from a smear-ripened cheese.</title>
        <authorList>
            <consortium name="US DOE Joint Genome Institute (JGI-PGF)"/>
            <person name="Walter F."/>
            <person name="Albersmeier A."/>
            <person name="Kalinowski J."/>
            <person name="Ruckert C."/>
        </authorList>
    </citation>
    <scope>NUCLEOTIDE SEQUENCE</scope>
    <source>
        <strain evidence="5">JCM 4714</strain>
    </source>
</reference>
<dbReference type="Gene3D" id="3.40.50.300">
    <property type="entry name" value="P-loop containing nucleotide triphosphate hydrolases"/>
    <property type="match status" value="1"/>
</dbReference>
<feature type="domain" description="Orc1-like AAA ATPase" evidence="4">
    <location>
        <begin position="27"/>
        <end position="168"/>
    </location>
</feature>
<dbReference type="RefSeq" id="WP_189958731.1">
    <property type="nucleotide sequence ID" value="NZ_BMVG01000045.1"/>
</dbReference>
<dbReference type="SUPFAM" id="SSF52540">
    <property type="entry name" value="P-loop containing nucleoside triphosphate hydrolases"/>
    <property type="match status" value="1"/>
</dbReference>
<dbReference type="PANTHER" id="PTHR16305:SF35">
    <property type="entry name" value="TRANSCRIPTIONAL ACTIVATOR DOMAIN"/>
    <property type="match status" value="1"/>
</dbReference>
<sequence>MSSAPDSRPAPCSRTLRERAAQDDSAPLYGREAEEAALVHMTVRLGVGTPGVTVIHGSPGSGRTRLLQRGAAFARAAGIQVLTAPGPAPSTPAPYAFIRQLRPPRPTTNGRSRAVQAPTEDSVQGWCHALLATAHRPTLLVLDDVHWADSHSVQVIAGLLRRFASAPLGVLLSVTSARGEFPDACAGLVDQVGAFQEGTGLLLGLGPLGVAEVRAMCTAPGLPVPAASDDIWWDSAARLSHGSPWLLRRVMDELRREPGDLHAAGLRTAFTHGITAARATRAAESATKLAAGPRALLRGLAVCRGLVAVDQVAALVGLDETELPGALRALRVEGLIDFGDPPGLRLTDCTATLLVGMDGDERRRLHVEAARWAHRSDADEQALAALLLNTVALGEPWVPSVLRRTARTRLEWGHYTEAAGLLERALREPLSPAERAEVLLEAAEAYTMATPEAAEHRLAELLSGTQARPRVRTAAVDLLLARGEPGSALNAPARLYGNDGAASPGVPREVRLRPSDVVRRSGSTAQDAGAALHRPPGPDVDPAALAAAAWRQTMRGDDVAAVREMCRQVLRAPLDGALFPRFIACCALSLTDTHGTARSELDATLAEAGHRRSPAVVAWGLLLRAHLSLRAGDPDTAAQDLAACRSLARPEVWHPSRLAMLRALQIQLLVVRERYEEADRLAGEELPLGAEDSSGWIHVLYARAQLLLSQGHVRQASEEAEECGRRLAARAWGNPALLAWRSLAALALQGSGDHDRAGALFAEEARLAERWGTDSALAWTELRQGLGSPLPQAARLTERALRRLGRAPATRRLMQTVVAREAAGSHRGARADAAPLASSTREGRTPTTP</sequence>
<dbReference type="EMBL" id="BMVG01000045">
    <property type="protein sequence ID" value="GHE13899.1"/>
    <property type="molecule type" value="Genomic_DNA"/>
</dbReference>
<dbReference type="GO" id="GO:0005524">
    <property type="term" value="F:ATP binding"/>
    <property type="evidence" value="ECO:0007669"/>
    <property type="project" value="UniProtKB-KW"/>
</dbReference>
<evidence type="ECO:0000259" key="4">
    <source>
        <dbReference type="Pfam" id="PF13191"/>
    </source>
</evidence>
<dbReference type="AlphaFoldDB" id="A0A918YS89"/>
<dbReference type="Pfam" id="PF13191">
    <property type="entry name" value="AAA_16"/>
    <property type="match status" value="1"/>
</dbReference>
<evidence type="ECO:0000313" key="5">
    <source>
        <dbReference type="EMBL" id="GHE13899.1"/>
    </source>
</evidence>
<dbReference type="InterPro" id="IPR027417">
    <property type="entry name" value="P-loop_NTPase"/>
</dbReference>
<proteinExistence type="predicted"/>
<keyword evidence="1" id="KW-0547">Nucleotide-binding</keyword>
<organism evidence="5 6">
    <name type="scientific">Streptomyces alanosinicus</name>
    <dbReference type="NCBI Taxonomy" id="68171"/>
    <lineage>
        <taxon>Bacteria</taxon>
        <taxon>Bacillati</taxon>
        <taxon>Actinomycetota</taxon>
        <taxon>Actinomycetes</taxon>
        <taxon>Kitasatosporales</taxon>
        <taxon>Streptomycetaceae</taxon>
        <taxon>Streptomyces</taxon>
    </lineage>
</organism>
<comment type="caution">
    <text evidence="5">The sequence shown here is derived from an EMBL/GenBank/DDBJ whole genome shotgun (WGS) entry which is preliminary data.</text>
</comment>
<reference evidence="5" key="2">
    <citation type="submission" date="2020-09" db="EMBL/GenBank/DDBJ databases">
        <authorList>
            <person name="Sun Q."/>
            <person name="Ohkuma M."/>
        </authorList>
    </citation>
    <scope>NUCLEOTIDE SEQUENCE</scope>
    <source>
        <strain evidence="5">JCM 4714</strain>
    </source>
</reference>
<keyword evidence="2" id="KW-0067">ATP-binding</keyword>
<feature type="region of interest" description="Disordered" evidence="3">
    <location>
        <begin position="1"/>
        <end position="27"/>
    </location>
</feature>
<dbReference type="GO" id="GO:0005737">
    <property type="term" value="C:cytoplasm"/>
    <property type="evidence" value="ECO:0007669"/>
    <property type="project" value="TreeGrafter"/>
</dbReference>
<feature type="compositionally biased region" description="Polar residues" evidence="3">
    <location>
        <begin position="837"/>
        <end position="849"/>
    </location>
</feature>
<dbReference type="GO" id="GO:0004016">
    <property type="term" value="F:adenylate cyclase activity"/>
    <property type="evidence" value="ECO:0007669"/>
    <property type="project" value="TreeGrafter"/>
</dbReference>
<accession>A0A918YS89</accession>
<protein>
    <recommendedName>
        <fullName evidence="4">Orc1-like AAA ATPase domain-containing protein</fullName>
    </recommendedName>
</protein>
<dbReference type="PANTHER" id="PTHR16305">
    <property type="entry name" value="TESTICULAR SOLUBLE ADENYLYL CYCLASE"/>
    <property type="match status" value="1"/>
</dbReference>
<feature type="region of interest" description="Disordered" evidence="3">
    <location>
        <begin position="820"/>
        <end position="849"/>
    </location>
</feature>
<evidence type="ECO:0000256" key="2">
    <source>
        <dbReference type="ARBA" id="ARBA00022840"/>
    </source>
</evidence>
<name>A0A918YS89_9ACTN</name>
<dbReference type="InterPro" id="IPR041664">
    <property type="entry name" value="AAA_16"/>
</dbReference>
<gene>
    <name evidence="5" type="ORF">GCM10010339_82690</name>
</gene>